<evidence type="ECO:0000313" key="12">
    <source>
        <dbReference type="Proteomes" id="UP000695000"/>
    </source>
</evidence>
<dbReference type="SFLD" id="SFLDS00032">
    <property type="entry name" value="Radical_SAM_3-amino-3-carboxyp"/>
    <property type="match status" value="1"/>
</dbReference>
<keyword evidence="11" id="KW-0004">4Fe-4S</keyword>
<evidence type="ECO:0000256" key="11">
    <source>
        <dbReference type="PIRNR" id="PIRNR004967"/>
    </source>
</evidence>
<dbReference type="PANTHER" id="PTHR10762">
    <property type="entry name" value="DIPHTHAMIDE BIOSYNTHESIS PROTEIN"/>
    <property type="match status" value="1"/>
</dbReference>
<comment type="pathway">
    <text evidence="1 11">Protein modification; peptidyl-diphthamide biosynthesis.</text>
</comment>
<dbReference type="RefSeq" id="XP_017771176.1">
    <property type="nucleotide sequence ID" value="XM_017915687.1"/>
</dbReference>
<keyword evidence="5 11" id="KW-0808">Transferase</keyword>
<dbReference type="InterPro" id="IPR022428">
    <property type="entry name" value="Dph2_arc"/>
</dbReference>
<dbReference type="Gene3D" id="3.40.50.11840">
    <property type="entry name" value="Diphthamide synthesis DPH1/DPH2 domain 1"/>
    <property type="match status" value="1"/>
</dbReference>
<dbReference type="PIRSF" id="PIRSF004967">
    <property type="entry name" value="DPH1"/>
    <property type="match status" value="1"/>
</dbReference>
<comment type="similarity">
    <text evidence="2 11">Belongs to the DPH1/DPH2 family. DPH1 subfamily.</text>
</comment>
<dbReference type="NCBIfam" id="TIGR03682">
    <property type="entry name" value="arCOG04112"/>
    <property type="match status" value="1"/>
</dbReference>
<evidence type="ECO:0000256" key="7">
    <source>
        <dbReference type="ARBA" id="ARBA00022723"/>
    </source>
</evidence>
<evidence type="ECO:0000256" key="3">
    <source>
        <dbReference type="ARBA" id="ARBA00012221"/>
    </source>
</evidence>
<dbReference type="PANTHER" id="PTHR10762:SF1">
    <property type="entry name" value="2-(3-AMINO-3-CARBOXYPROPYL)HISTIDINE SYNTHASE SUBUNIT 1"/>
    <property type="match status" value="1"/>
</dbReference>
<keyword evidence="6 11" id="KW-0949">S-adenosyl-L-methionine</keyword>
<keyword evidence="7" id="KW-0479">Metal-binding</keyword>
<evidence type="ECO:0000256" key="4">
    <source>
        <dbReference type="ARBA" id="ARBA00021915"/>
    </source>
</evidence>
<sequence length="405" mass="45438">MEETAVVIKAKPQRKVVRATKVNKIPEHILKNPKLQRAIEDLPSNYNFEIYKTLWRIEELKATMVALQMPEGLLLYSTTIADIILEFTGAECLIMGDVTYGACCIDDITAKALGVQLLIHYGHSCLVPMDPKAGLKVLYVFVDIKIDPLHLIETIKLNFDAKTRLGLVSTIQFISTLQAVSKELDAAGYHTKIPQFKPLSPGEILGCTAPVMTCVDAIIYLGDGRFHLEAAMIANPRLQAYRYDPYDKKFTKEYYEHEEMQRNRLKSIESAKNAKDFGVVMGTLGRQGSVKVVENLQKKLKEHNKTTTVILLSEIFPDKLKLFQLDAYVQIACPRLSIDWGNAFDKALLTPYELAVCLGNAPWVSKETNNSYPMDFYANGSLGPWTPNHKPSDDLSLKKCCGKCT</sequence>
<organism evidence="12 13">
    <name type="scientific">Nicrophorus vespilloides</name>
    <name type="common">Boreal carrion beetle</name>
    <dbReference type="NCBI Taxonomy" id="110193"/>
    <lineage>
        <taxon>Eukaryota</taxon>
        <taxon>Metazoa</taxon>
        <taxon>Ecdysozoa</taxon>
        <taxon>Arthropoda</taxon>
        <taxon>Hexapoda</taxon>
        <taxon>Insecta</taxon>
        <taxon>Pterygota</taxon>
        <taxon>Neoptera</taxon>
        <taxon>Endopterygota</taxon>
        <taxon>Coleoptera</taxon>
        <taxon>Polyphaga</taxon>
        <taxon>Staphyliniformia</taxon>
        <taxon>Silphidae</taxon>
        <taxon>Nicrophorinae</taxon>
        <taxon>Nicrophorus</taxon>
    </lineage>
</organism>
<dbReference type="InterPro" id="IPR035435">
    <property type="entry name" value="DPH1/DPH2_euk_archaea"/>
</dbReference>
<dbReference type="NCBIfam" id="TIGR00322">
    <property type="entry name" value="diphth2_R"/>
    <property type="match status" value="1"/>
</dbReference>
<dbReference type="Pfam" id="PF01866">
    <property type="entry name" value="Diphthamide_syn"/>
    <property type="match status" value="1"/>
</dbReference>
<keyword evidence="12" id="KW-1185">Reference proteome</keyword>
<keyword evidence="9" id="KW-0411">Iron-sulfur</keyword>
<comment type="cofactor">
    <cofactor evidence="11">
        <name>[4Fe-4S] cluster</name>
        <dbReference type="ChEBI" id="CHEBI:49883"/>
    </cofactor>
    <text evidence="11">Binds 1 [4Fe-4S] cluster per subunit. The cluster is coordinated with 3 cysteines and an exchangeable S-adenosyl-L-methionine.</text>
</comment>
<evidence type="ECO:0000256" key="6">
    <source>
        <dbReference type="ARBA" id="ARBA00022691"/>
    </source>
</evidence>
<dbReference type="InterPro" id="IPR042265">
    <property type="entry name" value="DPH1/DPH2_3"/>
</dbReference>
<dbReference type="Gene3D" id="3.40.50.11850">
    <property type="entry name" value="Diphthamide synthesis DPH1/DPH2 domain 2"/>
    <property type="match status" value="1"/>
</dbReference>
<evidence type="ECO:0000256" key="9">
    <source>
        <dbReference type="ARBA" id="ARBA00023014"/>
    </source>
</evidence>
<dbReference type="InterPro" id="IPR016435">
    <property type="entry name" value="DPH1/DPH2"/>
</dbReference>
<evidence type="ECO:0000313" key="13">
    <source>
        <dbReference type="RefSeq" id="XP_017771176.1"/>
    </source>
</evidence>
<proteinExistence type="inferred from homology"/>
<keyword evidence="8" id="KW-0408">Iron</keyword>
<dbReference type="Gene3D" id="3.40.50.11860">
    <property type="entry name" value="Diphthamide synthesis DPH1/DPH2 domain 3"/>
    <property type="match status" value="1"/>
</dbReference>
<comment type="catalytic activity">
    <reaction evidence="10 11">
        <text>L-histidyl-[translation elongation factor 2] + S-adenosyl-L-methionine = 2-[(3S)-amino-3-carboxypropyl]-L-histidyl-[translation elongation factor 2] + S-methyl-5'-thioadenosine + H(+)</text>
        <dbReference type="Rhea" id="RHEA:36783"/>
        <dbReference type="Rhea" id="RHEA-COMP:9748"/>
        <dbReference type="Rhea" id="RHEA-COMP:9749"/>
        <dbReference type="ChEBI" id="CHEBI:15378"/>
        <dbReference type="ChEBI" id="CHEBI:17509"/>
        <dbReference type="ChEBI" id="CHEBI:29979"/>
        <dbReference type="ChEBI" id="CHEBI:59789"/>
        <dbReference type="ChEBI" id="CHEBI:73995"/>
        <dbReference type="EC" id="2.5.1.108"/>
    </reaction>
</comment>
<evidence type="ECO:0000256" key="8">
    <source>
        <dbReference type="ARBA" id="ARBA00023004"/>
    </source>
</evidence>
<dbReference type="GeneID" id="108558695"/>
<evidence type="ECO:0000256" key="2">
    <source>
        <dbReference type="ARBA" id="ARBA00010173"/>
    </source>
</evidence>
<dbReference type="Proteomes" id="UP000695000">
    <property type="component" value="Unplaced"/>
</dbReference>
<gene>
    <name evidence="13" type="primary">LOC108558695</name>
</gene>
<comment type="function">
    <text evidence="11">Catalyzes the first step of diphthamide biosynthesis, a post-translational modification of histidine which occurs in elongation factor 2.</text>
</comment>
<dbReference type="InterPro" id="IPR042264">
    <property type="entry name" value="DPH1/DPH2_2"/>
</dbReference>
<dbReference type="InterPro" id="IPR042263">
    <property type="entry name" value="DPH1/DPH2_1"/>
</dbReference>
<reference evidence="13" key="1">
    <citation type="submission" date="2025-08" db="UniProtKB">
        <authorList>
            <consortium name="RefSeq"/>
        </authorList>
    </citation>
    <scope>IDENTIFICATION</scope>
    <source>
        <tissue evidence="13">Whole Larva</tissue>
    </source>
</reference>
<evidence type="ECO:0000256" key="5">
    <source>
        <dbReference type="ARBA" id="ARBA00022679"/>
    </source>
</evidence>
<protein>
    <recommendedName>
        <fullName evidence="4 11">2-(3-amino-3-carboxypropyl)histidine synthase subunit 1</fullName>
        <ecNumber evidence="3 11">2.5.1.108</ecNumber>
    </recommendedName>
</protein>
<accession>A0ABM1M9C6</accession>
<dbReference type="EC" id="2.5.1.108" evidence="3 11"/>
<name>A0ABM1M9C6_NICVS</name>
<evidence type="ECO:0000256" key="1">
    <source>
        <dbReference type="ARBA" id="ARBA00005156"/>
    </source>
</evidence>
<evidence type="ECO:0000256" key="10">
    <source>
        <dbReference type="ARBA" id="ARBA00048403"/>
    </source>
</evidence>